<protein>
    <submittedName>
        <fullName evidence="2">Uncharacterized protein</fullName>
    </submittedName>
</protein>
<keyword evidence="1" id="KW-0812">Transmembrane</keyword>
<gene>
    <name evidence="2" type="ORF">METZ01_LOCUS348452</name>
</gene>
<dbReference type="AlphaFoldDB" id="A0A382RF48"/>
<feature type="transmembrane region" description="Helical" evidence="1">
    <location>
        <begin position="25"/>
        <end position="52"/>
    </location>
</feature>
<feature type="transmembrane region" description="Helical" evidence="1">
    <location>
        <begin position="146"/>
        <end position="164"/>
    </location>
</feature>
<feature type="transmembrane region" description="Helical" evidence="1">
    <location>
        <begin position="64"/>
        <end position="89"/>
    </location>
</feature>
<accession>A0A382RF48</accession>
<reference evidence="2" key="1">
    <citation type="submission" date="2018-05" db="EMBL/GenBank/DDBJ databases">
        <authorList>
            <person name="Lanie J.A."/>
            <person name="Ng W.-L."/>
            <person name="Kazmierczak K.M."/>
            <person name="Andrzejewski T.M."/>
            <person name="Davidsen T.M."/>
            <person name="Wayne K.J."/>
            <person name="Tettelin H."/>
            <person name="Glass J.I."/>
            <person name="Rusch D."/>
            <person name="Podicherti R."/>
            <person name="Tsui H.-C.T."/>
            <person name="Winkler M.E."/>
        </authorList>
    </citation>
    <scope>NUCLEOTIDE SEQUENCE</scope>
</reference>
<proteinExistence type="predicted"/>
<name>A0A382RF48_9ZZZZ</name>
<evidence type="ECO:0000313" key="2">
    <source>
        <dbReference type="EMBL" id="SVC95598.1"/>
    </source>
</evidence>
<keyword evidence="1" id="KW-0472">Membrane</keyword>
<organism evidence="2">
    <name type="scientific">marine metagenome</name>
    <dbReference type="NCBI Taxonomy" id="408172"/>
    <lineage>
        <taxon>unclassified sequences</taxon>
        <taxon>metagenomes</taxon>
        <taxon>ecological metagenomes</taxon>
    </lineage>
</organism>
<sequence>MKYLHDYIARIKATKKLAREKNVPVWLIPFANSVGLILLAAVYLGVYTLVALVDMEKNMDYVPVWWKILVVHADWLPLIYFAVICLTMLDKVLITIIIVQSAITKSIFEIIQKADHKIWRKTGKDSFIANKIWWLQQKWVGLNKRIRAMIIIQFLIVFVSWTVLR</sequence>
<dbReference type="EMBL" id="UINC01120853">
    <property type="protein sequence ID" value="SVC95598.1"/>
    <property type="molecule type" value="Genomic_DNA"/>
</dbReference>
<keyword evidence="1" id="KW-1133">Transmembrane helix</keyword>
<evidence type="ECO:0000256" key="1">
    <source>
        <dbReference type="SAM" id="Phobius"/>
    </source>
</evidence>